<dbReference type="Proteomes" id="UP000218334">
    <property type="component" value="Unassembled WGS sequence"/>
</dbReference>
<proteinExistence type="predicted"/>
<protein>
    <submittedName>
        <fullName evidence="1">Uncharacterized protein</fullName>
    </submittedName>
</protein>
<reference evidence="2" key="1">
    <citation type="journal article" date="2017" name="Nat. Ecol. Evol.">
        <title>Genome expansion and lineage-specific genetic innovations in the forest pathogenic fungi Armillaria.</title>
        <authorList>
            <person name="Sipos G."/>
            <person name="Prasanna A.N."/>
            <person name="Walter M.C."/>
            <person name="O'Connor E."/>
            <person name="Balint B."/>
            <person name="Krizsan K."/>
            <person name="Kiss B."/>
            <person name="Hess J."/>
            <person name="Varga T."/>
            <person name="Slot J."/>
            <person name="Riley R."/>
            <person name="Boka B."/>
            <person name="Rigling D."/>
            <person name="Barry K."/>
            <person name="Lee J."/>
            <person name="Mihaltcheva S."/>
            <person name="LaButti K."/>
            <person name="Lipzen A."/>
            <person name="Waldron R."/>
            <person name="Moloney N.M."/>
            <person name="Sperisen C."/>
            <person name="Kredics L."/>
            <person name="Vagvoelgyi C."/>
            <person name="Patrignani A."/>
            <person name="Fitzpatrick D."/>
            <person name="Nagy I."/>
            <person name="Doyle S."/>
            <person name="Anderson J.B."/>
            <person name="Grigoriev I.V."/>
            <person name="Gueldener U."/>
            <person name="Muensterkoetter M."/>
            <person name="Nagy L.G."/>
        </authorList>
    </citation>
    <scope>NUCLEOTIDE SEQUENCE [LARGE SCALE GENOMIC DNA]</scope>
    <source>
        <strain evidence="2">28-4</strain>
    </source>
</reference>
<gene>
    <name evidence="1" type="ORF">ARMSODRAFT_983485</name>
</gene>
<sequence length="161" mass="17926">MSSWSLVRLKSARITANNKGGYTTAYLPVARSSKRTIHISQVPSELTSANPFWHRVITHSHGFVYVRPPGHTSGWVSIEVEDGDTATVISRRLNAVSRLWPLGQEPHILALYSTKRTDKDDGIHNVGGRSRRTEEVAWDRVCKGLAGTFKYMVEKINAASP</sequence>
<organism evidence="1 2">
    <name type="scientific">Armillaria solidipes</name>
    <dbReference type="NCBI Taxonomy" id="1076256"/>
    <lineage>
        <taxon>Eukaryota</taxon>
        <taxon>Fungi</taxon>
        <taxon>Dikarya</taxon>
        <taxon>Basidiomycota</taxon>
        <taxon>Agaricomycotina</taxon>
        <taxon>Agaricomycetes</taxon>
        <taxon>Agaricomycetidae</taxon>
        <taxon>Agaricales</taxon>
        <taxon>Marasmiineae</taxon>
        <taxon>Physalacriaceae</taxon>
        <taxon>Armillaria</taxon>
    </lineage>
</organism>
<evidence type="ECO:0000313" key="1">
    <source>
        <dbReference type="EMBL" id="PBK58899.1"/>
    </source>
</evidence>
<dbReference type="EMBL" id="KZ293520">
    <property type="protein sequence ID" value="PBK58899.1"/>
    <property type="molecule type" value="Genomic_DNA"/>
</dbReference>
<keyword evidence="2" id="KW-1185">Reference proteome</keyword>
<accession>A0A2H3AIV6</accession>
<dbReference type="AlphaFoldDB" id="A0A2H3AIV6"/>
<evidence type="ECO:0000313" key="2">
    <source>
        <dbReference type="Proteomes" id="UP000218334"/>
    </source>
</evidence>
<name>A0A2H3AIV6_9AGAR</name>